<evidence type="ECO:0000313" key="2">
    <source>
        <dbReference type="WBParaSite" id="RSKR_0001109700.1"/>
    </source>
</evidence>
<dbReference type="Proteomes" id="UP000095286">
    <property type="component" value="Unplaced"/>
</dbReference>
<sequence length="243" mass="27490">MSKLAIFNNFNVMEAVNLRKAALIVVDVQNDFVDGSLSILDAPAKQNPYEIIEPINNLIDRDLFGLVICTKDWHPEAHISFLASVTNDDRMVSAESTKPKYDLYDEVEFIHPVKTKQVLYPSHCVMKTEGAELYSKLRSKNAQIVYKGYNTFCDSYSAFFDNNKSNETELNNILRQANIDTVFVCGLAHEYCVKFTALDASELGFKTFMLTDCTRGLNEELMIKADKELAQSGVIQIDSKLLF</sequence>
<proteinExistence type="predicted"/>
<evidence type="ECO:0000313" key="1">
    <source>
        <dbReference type="Proteomes" id="UP000095286"/>
    </source>
</evidence>
<accession>A0AC35UHS2</accession>
<reference evidence="2" key="1">
    <citation type="submission" date="2016-11" db="UniProtKB">
        <authorList>
            <consortium name="WormBaseParasite"/>
        </authorList>
    </citation>
    <scope>IDENTIFICATION</scope>
    <source>
        <strain evidence="2">KR3021</strain>
    </source>
</reference>
<dbReference type="WBParaSite" id="RSKR_0001109700.1">
    <property type="protein sequence ID" value="RSKR_0001109700.1"/>
    <property type="gene ID" value="RSKR_0001109700"/>
</dbReference>
<protein>
    <submittedName>
        <fullName evidence="2">Isochorismatase domain-containing protein</fullName>
    </submittedName>
</protein>
<name>A0AC35UHS2_9BILA</name>
<organism evidence="1 2">
    <name type="scientific">Rhabditophanes sp. KR3021</name>
    <dbReference type="NCBI Taxonomy" id="114890"/>
    <lineage>
        <taxon>Eukaryota</taxon>
        <taxon>Metazoa</taxon>
        <taxon>Ecdysozoa</taxon>
        <taxon>Nematoda</taxon>
        <taxon>Chromadorea</taxon>
        <taxon>Rhabditida</taxon>
        <taxon>Tylenchina</taxon>
        <taxon>Panagrolaimomorpha</taxon>
        <taxon>Strongyloidoidea</taxon>
        <taxon>Alloionematidae</taxon>
        <taxon>Rhabditophanes</taxon>
    </lineage>
</organism>